<proteinExistence type="predicted"/>
<accession>A0ABN6GI42</accession>
<name>A0ABN6GI42_LATCU</name>
<dbReference type="SUPFAM" id="SSF53697">
    <property type="entry name" value="SIS domain"/>
    <property type="match status" value="1"/>
</dbReference>
<evidence type="ECO:0000256" key="1">
    <source>
        <dbReference type="ARBA" id="ARBA00022737"/>
    </source>
</evidence>
<protein>
    <submittedName>
        <fullName evidence="3">SIS domain-containing protein</fullName>
    </submittedName>
</protein>
<sequence>MQDMLHYIEAEPQIYADILANRQTILRTLLNDKSTAYKNVVIFATGSSSNAAFAAQPYMSQQLGIPVFVEEPSFTANYMLHLQPDTLYIAISQGGHSYSTIEMVKRVQAINGRIYTITGDENSPIAKLSQHVIPLGMPIEEMPYVTAGYSATILTLMLLALELGKQDQASYQTNLAAIENIVTDLPRIIDAAKEWVAHYSDVFDTVQRVIFVGYGGTYGVAREGETKITETVRITALGKEVEEYMHGPYIGLHASDHVIFIEPNGKLQERVAKLQQFLTGKVAKVVRITNGQVDRQDDLGLALPTDELLAPLFMTIPIHLLAYTASARKQINLKVSAFPDFDPITNSKI</sequence>
<evidence type="ECO:0000259" key="2">
    <source>
        <dbReference type="PROSITE" id="PS51464"/>
    </source>
</evidence>
<feature type="domain" description="SIS" evidence="2">
    <location>
        <begin position="26"/>
        <end position="169"/>
    </location>
</feature>
<dbReference type="PROSITE" id="PS51464">
    <property type="entry name" value="SIS"/>
    <property type="match status" value="2"/>
</dbReference>
<evidence type="ECO:0000313" key="4">
    <source>
        <dbReference type="Proteomes" id="UP000825100"/>
    </source>
</evidence>
<dbReference type="PANTHER" id="PTHR10937">
    <property type="entry name" value="GLUCOSAMINE--FRUCTOSE-6-PHOSPHATE AMINOTRANSFERASE, ISOMERIZING"/>
    <property type="match status" value="1"/>
</dbReference>
<organism evidence="3 4">
    <name type="scientific">Latilactobacillus curvatus</name>
    <name type="common">Lactobacillus curvatus</name>
    <dbReference type="NCBI Taxonomy" id="28038"/>
    <lineage>
        <taxon>Bacteria</taxon>
        <taxon>Bacillati</taxon>
        <taxon>Bacillota</taxon>
        <taxon>Bacilli</taxon>
        <taxon>Lactobacillales</taxon>
        <taxon>Lactobacillaceae</taxon>
        <taxon>Latilactobacillus</taxon>
    </lineage>
</organism>
<dbReference type="Proteomes" id="UP000825100">
    <property type="component" value="Chromosome"/>
</dbReference>
<dbReference type="PANTHER" id="PTHR10937:SF17">
    <property type="entry name" value="GLUCOSAMINE-FRUCTOSE-6-PHOSPHATE AMINOTRANSFERASE"/>
    <property type="match status" value="1"/>
</dbReference>
<dbReference type="InterPro" id="IPR035490">
    <property type="entry name" value="GlmS/FrlB_SIS"/>
</dbReference>
<dbReference type="CDD" id="cd05009">
    <property type="entry name" value="SIS_GlmS_GlmD_2"/>
    <property type="match status" value="1"/>
</dbReference>
<dbReference type="InterPro" id="IPR046348">
    <property type="entry name" value="SIS_dom_sf"/>
</dbReference>
<dbReference type="RefSeq" id="WP_221276242.1">
    <property type="nucleotide sequence ID" value="NZ_AP024685.1"/>
</dbReference>
<dbReference type="CDD" id="cd05008">
    <property type="entry name" value="SIS_GlmS_GlmD_1"/>
    <property type="match status" value="1"/>
</dbReference>
<dbReference type="InterPro" id="IPR035466">
    <property type="entry name" value="GlmS/AgaS_SIS"/>
</dbReference>
<reference evidence="3 4" key="1">
    <citation type="submission" date="2021-05" db="EMBL/GenBank/DDBJ databases">
        <title>Complete Genome Sequence of Latilactobacillus sp. Strain WDN19, a High D-Aspartate-producing Lactic Acid Bacterium Isolated from a Japanese Pickle.</title>
        <authorList>
            <person name="Kajitani K."/>
            <person name="Takahashi S."/>
        </authorList>
    </citation>
    <scope>NUCLEOTIDE SEQUENCE [LARGE SCALE GENOMIC DNA]</scope>
    <source>
        <strain evidence="3 4">WDN19</strain>
    </source>
</reference>
<evidence type="ECO:0000313" key="3">
    <source>
        <dbReference type="EMBL" id="BCX30550.1"/>
    </source>
</evidence>
<keyword evidence="4" id="KW-1185">Reference proteome</keyword>
<dbReference type="EMBL" id="AP024685">
    <property type="protein sequence ID" value="BCX30550.1"/>
    <property type="molecule type" value="Genomic_DNA"/>
</dbReference>
<dbReference type="Pfam" id="PF01380">
    <property type="entry name" value="SIS"/>
    <property type="match status" value="2"/>
</dbReference>
<dbReference type="InterPro" id="IPR001347">
    <property type="entry name" value="SIS_dom"/>
</dbReference>
<gene>
    <name evidence="3" type="ORF">LTWDN19_11170</name>
</gene>
<feature type="domain" description="SIS" evidence="2">
    <location>
        <begin position="199"/>
        <end position="336"/>
    </location>
</feature>
<keyword evidence="1" id="KW-0677">Repeat</keyword>
<dbReference type="Gene3D" id="3.40.50.10490">
    <property type="entry name" value="Glucose-6-phosphate isomerase like protein, domain 1"/>
    <property type="match status" value="2"/>
</dbReference>